<feature type="signal peptide" evidence="1">
    <location>
        <begin position="1"/>
        <end position="21"/>
    </location>
</feature>
<proteinExistence type="predicted"/>
<evidence type="ECO:0000313" key="2">
    <source>
        <dbReference type="EMBL" id="MDD0985501.1"/>
    </source>
</evidence>
<protein>
    <submittedName>
        <fullName evidence="2">DUF2388 domain-containing protein</fullName>
    </submittedName>
</protein>
<reference evidence="2" key="1">
    <citation type="submission" date="2022-05" db="EMBL/GenBank/DDBJ databases">
        <title>Novel Pseudomonas spp. Isolated from a Rainbow Trout Aquaculture Facility.</title>
        <authorList>
            <person name="Testerman T."/>
            <person name="Graf J."/>
        </authorList>
    </citation>
    <scope>NUCLEOTIDE SEQUENCE</scope>
    <source>
        <strain evidence="2">ID1050</strain>
    </source>
</reference>
<feature type="chain" id="PRO_5047334163" evidence="1">
    <location>
        <begin position="22"/>
        <end position="112"/>
    </location>
</feature>
<organism evidence="2 3">
    <name type="scientific">Pseudomonas shahriarae</name>
    <dbReference type="NCBI Taxonomy" id="2745512"/>
    <lineage>
        <taxon>Bacteria</taxon>
        <taxon>Pseudomonadati</taxon>
        <taxon>Pseudomonadota</taxon>
        <taxon>Gammaproteobacteria</taxon>
        <taxon>Pseudomonadales</taxon>
        <taxon>Pseudomonadaceae</taxon>
        <taxon>Pseudomonas</taxon>
    </lineage>
</organism>
<name>A0ABT5NAF4_9PSED</name>
<comment type="caution">
    <text evidence="2">The sequence shown here is derived from an EMBL/GenBank/DDBJ whole genome shotgun (WGS) entry which is preliminary data.</text>
</comment>
<evidence type="ECO:0000313" key="3">
    <source>
        <dbReference type="Proteomes" id="UP001148189"/>
    </source>
</evidence>
<keyword evidence="3" id="KW-1185">Reference proteome</keyword>
<accession>A0ABT5NAF4</accession>
<gene>
    <name evidence="2" type="ORF">M5G21_11050</name>
</gene>
<evidence type="ECO:0000256" key="1">
    <source>
        <dbReference type="SAM" id="SignalP"/>
    </source>
</evidence>
<dbReference type="Pfam" id="PF09498">
    <property type="entry name" value="DUF2388"/>
    <property type="match status" value="1"/>
</dbReference>
<keyword evidence="1" id="KW-0732">Signal</keyword>
<sequence>MDFCKPLAIVLLASIGNPAVAAENNNPFQGALMLTSVAPFVITSGATAGTSYIPELFKSSKSDALAFIGSDGEIRGAQFEQASRFYRSTYTPPLMSDAQLALAIAASSIPAL</sequence>
<dbReference type="RefSeq" id="WP_273866916.1">
    <property type="nucleotide sequence ID" value="NZ_JAMDHD010000018.1"/>
</dbReference>
<dbReference type="EMBL" id="JAMDHD010000018">
    <property type="protein sequence ID" value="MDD0985501.1"/>
    <property type="molecule type" value="Genomic_DNA"/>
</dbReference>
<dbReference type="InterPro" id="IPR012661">
    <property type="entry name" value="CHP02448"/>
</dbReference>
<dbReference type="Proteomes" id="UP001148189">
    <property type="component" value="Unassembled WGS sequence"/>
</dbReference>